<evidence type="ECO:0000313" key="2">
    <source>
        <dbReference type="EMBL" id="GBP11180.1"/>
    </source>
</evidence>
<reference evidence="2 3" key="1">
    <citation type="journal article" date="2019" name="Commun. Biol.">
        <title>The bagworm genome reveals a unique fibroin gene that provides high tensile strength.</title>
        <authorList>
            <person name="Kono N."/>
            <person name="Nakamura H."/>
            <person name="Ohtoshi R."/>
            <person name="Tomita M."/>
            <person name="Numata K."/>
            <person name="Arakawa K."/>
        </authorList>
    </citation>
    <scope>NUCLEOTIDE SEQUENCE [LARGE SCALE GENOMIC DNA]</scope>
</reference>
<gene>
    <name evidence="2" type="ORF">EVAR_6007_1</name>
</gene>
<keyword evidence="3" id="KW-1185">Reference proteome</keyword>
<evidence type="ECO:0000256" key="1">
    <source>
        <dbReference type="SAM" id="MobiDB-lite"/>
    </source>
</evidence>
<dbReference type="Proteomes" id="UP000299102">
    <property type="component" value="Unassembled WGS sequence"/>
</dbReference>
<feature type="region of interest" description="Disordered" evidence="1">
    <location>
        <begin position="49"/>
        <end position="75"/>
    </location>
</feature>
<feature type="region of interest" description="Disordered" evidence="1">
    <location>
        <begin position="93"/>
        <end position="196"/>
    </location>
</feature>
<feature type="compositionally biased region" description="Basic and acidic residues" evidence="1">
    <location>
        <begin position="64"/>
        <end position="75"/>
    </location>
</feature>
<dbReference type="AlphaFoldDB" id="A0A4C1TC68"/>
<organism evidence="2 3">
    <name type="scientific">Eumeta variegata</name>
    <name type="common">Bagworm moth</name>
    <name type="synonym">Eumeta japonica</name>
    <dbReference type="NCBI Taxonomy" id="151549"/>
    <lineage>
        <taxon>Eukaryota</taxon>
        <taxon>Metazoa</taxon>
        <taxon>Ecdysozoa</taxon>
        <taxon>Arthropoda</taxon>
        <taxon>Hexapoda</taxon>
        <taxon>Insecta</taxon>
        <taxon>Pterygota</taxon>
        <taxon>Neoptera</taxon>
        <taxon>Endopterygota</taxon>
        <taxon>Lepidoptera</taxon>
        <taxon>Glossata</taxon>
        <taxon>Ditrysia</taxon>
        <taxon>Tineoidea</taxon>
        <taxon>Psychidae</taxon>
        <taxon>Oiketicinae</taxon>
        <taxon>Eumeta</taxon>
    </lineage>
</organism>
<dbReference type="EMBL" id="BGZK01000045">
    <property type="protein sequence ID" value="GBP11180.1"/>
    <property type="molecule type" value="Genomic_DNA"/>
</dbReference>
<sequence length="227" mass="26219">MTFMRNTQRSKVGCVFGSGRAIFFIRAPTARRNEGRPLVEFIEAYCTPRDTTRRSPQRRRPRDPRRSPDTRCRYERRTYDYERRSYYDRRYEPDSRREFDAESARRRADYGSARRTDFDLSAPGGSRRSPDSAPEGPADSPPEPAPSASHRRDRHARHRSQPYYESATRAPTNRQFAEAPLFDGSRLSTPPSRPPPLVHVLAFVKVRADRERNGESPFISHESAVSG</sequence>
<evidence type="ECO:0000313" key="3">
    <source>
        <dbReference type="Proteomes" id="UP000299102"/>
    </source>
</evidence>
<protein>
    <submittedName>
        <fullName evidence="2">Uncharacterized protein</fullName>
    </submittedName>
</protein>
<name>A0A4C1TC68_EUMVA</name>
<accession>A0A4C1TC68</accession>
<feature type="compositionally biased region" description="Basic and acidic residues" evidence="1">
    <location>
        <begin position="93"/>
        <end position="118"/>
    </location>
</feature>
<feature type="compositionally biased region" description="Basic residues" evidence="1">
    <location>
        <begin position="149"/>
        <end position="160"/>
    </location>
</feature>
<comment type="caution">
    <text evidence="2">The sequence shown here is derived from an EMBL/GenBank/DDBJ whole genome shotgun (WGS) entry which is preliminary data.</text>
</comment>
<dbReference type="OrthoDB" id="5914531at2759"/>
<proteinExistence type="predicted"/>